<dbReference type="PANTHER" id="PTHR32196">
    <property type="entry name" value="ABC TRANSPORTER PERMEASE PROTEIN YPHD-RELATED-RELATED"/>
    <property type="match status" value="1"/>
</dbReference>
<feature type="transmembrane region" description="Helical" evidence="8">
    <location>
        <begin position="15"/>
        <end position="35"/>
    </location>
</feature>
<evidence type="ECO:0000256" key="7">
    <source>
        <dbReference type="ARBA" id="ARBA00023136"/>
    </source>
</evidence>
<keyword evidence="5 8" id="KW-0812">Transmembrane</keyword>
<feature type="transmembrane region" description="Helical" evidence="8">
    <location>
        <begin position="158"/>
        <end position="181"/>
    </location>
</feature>
<evidence type="ECO:0000313" key="9">
    <source>
        <dbReference type="EMBL" id="MDC7227968.1"/>
    </source>
</evidence>
<keyword evidence="7 8" id="KW-0472">Membrane</keyword>
<dbReference type="AlphaFoldDB" id="A0AAJ1IEQ5"/>
<evidence type="ECO:0000256" key="2">
    <source>
        <dbReference type="ARBA" id="ARBA00022448"/>
    </source>
</evidence>
<comment type="subcellular location">
    <subcellularLocation>
        <location evidence="1">Cell membrane</location>
        <topology evidence="1">Multi-pass membrane protein</topology>
    </subcellularLocation>
</comment>
<evidence type="ECO:0000256" key="8">
    <source>
        <dbReference type="SAM" id="Phobius"/>
    </source>
</evidence>
<evidence type="ECO:0000256" key="4">
    <source>
        <dbReference type="ARBA" id="ARBA00022519"/>
    </source>
</evidence>
<dbReference type="EMBL" id="JAQQAL010000036">
    <property type="protein sequence ID" value="MDC7227968.1"/>
    <property type="molecule type" value="Genomic_DNA"/>
</dbReference>
<feature type="transmembrane region" description="Helical" evidence="8">
    <location>
        <begin position="122"/>
        <end position="146"/>
    </location>
</feature>
<evidence type="ECO:0000256" key="5">
    <source>
        <dbReference type="ARBA" id="ARBA00022692"/>
    </source>
</evidence>
<evidence type="ECO:0000256" key="3">
    <source>
        <dbReference type="ARBA" id="ARBA00022475"/>
    </source>
</evidence>
<feature type="transmembrane region" description="Helical" evidence="8">
    <location>
        <begin position="246"/>
        <end position="262"/>
    </location>
</feature>
<dbReference type="Proteomes" id="UP001221217">
    <property type="component" value="Unassembled WGS sequence"/>
</dbReference>
<accession>A0AAJ1IEQ5</accession>
<keyword evidence="2" id="KW-0813">Transport</keyword>
<sequence>MPKRFNLLKSIRKHGIFYVCIVVFIFFAIASDAFLSRANLMNVVRQVSMLGISAVGMTCVILTSGIDLTVGSVLGIAGTVCAKLMVEAGFHPIISVILALLAACLCGAVSAFLITSVRIPPLIATLGLMGTIRGIIYILCGGLPIYGFTKAFKVIGQGYVGIIPVPVIIMVVIFITGHLFLNRSRYGRYIYGLGGNEEAARLSGVNIRGMKYLTYIFSALCSGIAGIVMLSRLFSAQPTTGDGFEMNVITAVVLGGISIAGGEGKLSGVVAGVLIIGILTNGMILLNIDSYWQMVVQGIVLLIAVGVDQMGKSMQGKTGRIEKAEKAA</sequence>
<dbReference type="PANTHER" id="PTHR32196:SF21">
    <property type="entry name" value="ABC TRANSPORTER PERMEASE PROTEIN YPHD-RELATED"/>
    <property type="match status" value="1"/>
</dbReference>
<evidence type="ECO:0000313" key="10">
    <source>
        <dbReference type="Proteomes" id="UP001221217"/>
    </source>
</evidence>
<evidence type="ECO:0000256" key="6">
    <source>
        <dbReference type="ARBA" id="ARBA00022989"/>
    </source>
</evidence>
<organism evidence="9 10">
    <name type="scientific">Candidatus Thalassospirochaeta sargassi</name>
    <dbReference type="NCBI Taxonomy" id="3119039"/>
    <lineage>
        <taxon>Bacteria</taxon>
        <taxon>Pseudomonadati</taxon>
        <taxon>Spirochaetota</taxon>
        <taxon>Spirochaetia</taxon>
        <taxon>Spirochaetales</taxon>
        <taxon>Spirochaetaceae</taxon>
        <taxon>Candidatus Thalassospirochaeta</taxon>
    </lineage>
</organism>
<keyword evidence="3" id="KW-1003">Cell membrane</keyword>
<dbReference type="GO" id="GO:0022857">
    <property type="term" value="F:transmembrane transporter activity"/>
    <property type="evidence" value="ECO:0007669"/>
    <property type="project" value="InterPro"/>
</dbReference>
<reference evidence="9 10" key="1">
    <citation type="submission" date="2022-12" db="EMBL/GenBank/DDBJ databases">
        <title>Metagenome assembled genome from gulf of manar.</title>
        <authorList>
            <person name="Kohli P."/>
            <person name="Pk S."/>
            <person name="Venkata Ramana C."/>
            <person name="Sasikala C."/>
        </authorList>
    </citation>
    <scope>NUCLEOTIDE SEQUENCE [LARGE SCALE GENOMIC DNA]</scope>
    <source>
        <strain evidence="9">JB008</strain>
    </source>
</reference>
<protein>
    <submittedName>
        <fullName evidence="9">ABC transporter permease</fullName>
    </submittedName>
</protein>
<dbReference type="InterPro" id="IPR001851">
    <property type="entry name" value="ABC_transp_permease"/>
</dbReference>
<proteinExistence type="predicted"/>
<feature type="transmembrane region" description="Helical" evidence="8">
    <location>
        <begin position="294"/>
        <end position="311"/>
    </location>
</feature>
<dbReference type="Pfam" id="PF02653">
    <property type="entry name" value="BPD_transp_2"/>
    <property type="match status" value="1"/>
</dbReference>
<comment type="caution">
    <text evidence="9">The sequence shown here is derived from an EMBL/GenBank/DDBJ whole genome shotgun (WGS) entry which is preliminary data.</text>
</comment>
<feature type="transmembrane region" description="Helical" evidence="8">
    <location>
        <begin position="269"/>
        <end position="288"/>
    </location>
</feature>
<name>A0AAJ1IEQ5_9SPIO</name>
<evidence type="ECO:0000256" key="1">
    <source>
        <dbReference type="ARBA" id="ARBA00004651"/>
    </source>
</evidence>
<gene>
    <name evidence="9" type="ORF">PQJ61_14480</name>
</gene>
<dbReference type="CDD" id="cd06579">
    <property type="entry name" value="TM_PBP1_transp_AraH_like"/>
    <property type="match status" value="1"/>
</dbReference>
<feature type="transmembrane region" description="Helical" evidence="8">
    <location>
        <begin position="212"/>
        <end position="234"/>
    </location>
</feature>
<feature type="transmembrane region" description="Helical" evidence="8">
    <location>
        <begin position="47"/>
        <end position="66"/>
    </location>
</feature>
<keyword evidence="6 8" id="KW-1133">Transmembrane helix</keyword>
<dbReference type="GO" id="GO:0005886">
    <property type="term" value="C:plasma membrane"/>
    <property type="evidence" value="ECO:0007669"/>
    <property type="project" value="UniProtKB-SubCell"/>
</dbReference>
<keyword evidence="4" id="KW-0997">Cell inner membrane</keyword>
<feature type="transmembrane region" description="Helical" evidence="8">
    <location>
        <begin position="93"/>
        <end position="115"/>
    </location>
</feature>